<comment type="caution">
    <text evidence="1">The sequence shown here is derived from an EMBL/GenBank/DDBJ whole genome shotgun (WGS) entry which is preliminary data.</text>
</comment>
<keyword evidence="2" id="KW-1185">Reference proteome</keyword>
<name>A0ABU0M145_9HYPH</name>
<organism evidence="1 2">
    <name type="scientific">Kaistia geumhonensis</name>
    <dbReference type="NCBI Taxonomy" id="410839"/>
    <lineage>
        <taxon>Bacteria</taxon>
        <taxon>Pseudomonadati</taxon>
        <taxon>Pseudomonadota</taxon>
        <taxon>Alphaproteobacteria</taxon>
        <taxon>Hyphomicrobiales</taxon>
        <taxon>Kaistiaceae</taxon>
        <taxon>Kaistia</taxon>
    </lineage>
</organism>
<dbReference type="EMBL" id="JAUSWJ010000001">
    <property type="protein sequence ID" value="MDQ0514575.1"/>
    <property type="molecule type" value="Genomic_DNA"/>
</dbReference>
<evidence type="ECO:0000313" key="2">
    <source>
        <dbReference type="Proteomes" id="UP001223743"/>
    </source>
</evidence>
<dbReference type="Proteomes" id="UP001223743">
    <property type="component" value="Unassembled WGS sequence"/>
</dbReference>
<evidence type="ECO:0000313" key="1">
    <source>
        <dbReference type="EMBL" id="MDQ0514575.1"/>
    </source>
</evidence>
<dbReference type="Pfam" id="PF14022">
    <property type="entry name" value="DUF4238"/>
    <property type="match status" value="1"/>
</dbReference>
<sequence length="306" mass="34354">MSKERDHHYVPQFHLSKWANDEGKITQWGRIPYNGKLVSKPVTAAATAYVPGLYALEQVNDEEAQQIEIRILGKIETEAQPVLERLISTGPRGLSVRDRYWWTVYLNASLIRVPHIVEKVKTEVAEGITRDLSQDTPAYDAARGNAPEATLYEWAVKNAPARVANAGLKVLVSLIGSEKAIDRIIHLEWMVNDVSAASRRLLLGDDPFERVGDLYGPRTAISIPLSPTRLFIASNAPDIIDHFEKMPARTVVKANNQSSLINAKQFVYGEAERAFVDQYLLRSQSVIESVRNITLAYPLQPKRIMK</sequence>
<proteinExistence type="predicted"/>
<evidence type="ECO:0008006" key="3">
    <source>
        <dbReference type="Google" id="ProtNLM"/>
    </source>
</evidence>
<protein>
    <recommendedName>
        <fullName evidence="3">DUF4238 domain-containing protein</fullName>
    </recommendedName>
</protein>
<gene>
    <name evidence="1" type="ORF">QO015_000188</name>
</gene>
<dbReference type="RefSeq" id="WP_266282082.1">
    <property type="nucleotide sequence ID" value="NZ_JAPKNF010000001.1"/>
</dbReference>
<dbReference type="InterPro" id="IPR025332">
    <property type="entry name" value="DUF4238"/>
</dbReference>
<accession>A0ABU0M145</accession>
<reference evidence="1 2" key="1">
    <citation type="submission" date="2023-07" db="EMBL/GenBank/DDBJ databases">
        <title>Genomic Encyclopedia of Type Strains, Phase IV (KMG-IV): sequencing the most valuable type-strain genomes for metagenomic binning, comparative biology and taxonomic classification.</title>
        <authorList>
            <person name="Goeker M."/>
        </authorList>
    </citation>
    <scope>NUCLEOTIDE SEQUENCE [LARGE SCALE GENOMIC DNA]</scope>
    <source>
        <strain evidence="1 2">B1-1</strain>
    </source>
</reference>